<dbReference type="InterPro" id="IPR042231">
    <property type="entry name" value="Cho/carn_acyl_trans_2"/>
</dbReference>
<evidence type="ECO:0000313" key="6">
    <source>
        <dbReference type="EMBL" id="ODV81067.1"/>
    </source>
</evidence>
<dbReference type="GO" id="GO:0006066">
    <property type="term" value="P:alcohol metabolic process"/>
    <property type="evidence" value="ECO:0007669"/>
    <property type="project" value="EnsemblFungi"/>
</dbReference>
<comment type="similarity">
    <text evidence="1">Belongs to the carnitine/choline acetyltransferase family.</text>
</comment>
<sequence>MSQYTYKHEEGLPQLPVPLLASTAQQMLIALKPLLSTEEYSELHQESSAFVTDEIINLIQSHLVAASQKPSNSCYLNSINDETNPGIYGELRGNILPRNPYLVLEEDPYSKTVNPPNQCERAASLINSSLKFIVSLRNGTLKPDLTPKNSNPLTMNCYKNLFGTTRVPSSRPLESNITIKKYKDVNDSRHIVIITNNQYYKLEVLTPNDDSEKSKHKIWFNDNELSLLLEGILEQSLKIGQIESINNSIGSITTQSLKEWKSARMELIKTNKQTLELIDNALFVVVLDPNSPETDQDKTSVISHGTSKLLPHSTMQIGSCTSRWYDKLQLIVTQNSCVGIVWESTSMDSTAILRFVSDIYTDLILKLAKNINGSEYTLFDDSITFVSSREIEKPDVSELKFVKTPELQNLIHLSETRLADIINQHEFKVLKLKLDSHLVAKFDISIDSMLQICFQIANYSLYGKMVNTLEPITTRKFKDSRTELIAIQSDQIFRMVKLFLTQSNDQEKWDSFKQCCIDHHKQYIDAMHGKGFERHLSTLLEVAKNPNTVEYLNELNSDLKPIPLLAKIEVPLLSNPLIEKLLTPEILISNCGNQALHLFGISPATDQGFGIGYIIHSDKVIITVSSKFRQTERFLNTFKRVVGELKSIIKKKSNFLMSINDSETRKVEMKRLRIEHELDKVENVPSKRYPIKLVTDRHDEKADLALGADYGVMKNRSNSIESAGSGSGEYDLLGGYGYFDFGELDLRSNIISRNESFLNSHSNLHSNLGSRLGSRNHSLTHLNKVTDDLKEKMSISEKIRERLGGDRLGSLESVSEDPPQLPKRDKKSIGRELDTSDFR</sequence>
<feature type="region of interest" description="Disordered" evidence="4">
    <location>
        <begin position="801"/>
        <end position="839"/>
    </location>
</feature>
<dbReference type="GO" id="GO:0009437">
    <property type="term" value="P:carnitine metabolic process"/>
    <property type="evidence" value="ECO:0007669"/>
    <property type="project" value="EnsemblFungi"/>
</dbReference>
<dbReference type="RefSeq" id="XP_020066189.1">
    <property type="nucleotide sequence ID" value="XM_020206594.1"/>
</dbReference>
<dbReference type="Proteomes" id="UP000094285">
    <property type="component" value="Unassembled WGS sequence"/>
</dbReference>
<name>A0A1E4SNR7_9ASCO</name>
<feature type="domain" description="Choline/carnitine acyltransferase" evidence="5">
    <location>
        <begin position="15"/>
        <end position="639"/>
    </location>
</feature>
<gene>
    <name evidence="6" type="ORF">CANTADRAFT_20611</name>
</gene>
<dbReference type="AlphaFoldDB" id="A0A1E4SNR7"/>
<dbReference type="InterPro" id="IPR023213">
    <property type="entry name" value="CAT-like_dom_sf"/>
</dbReference>
<dbReference type="OrthoDB" id="240216at2759"/>
<evidence type="ECO:0000259" key="5">
    <source>
        <dbReference type="Pfam" id="PF00755"/>
    </source>
</evidence>
<proteinExistence type="inferred from homology"/>
<keyword evidence="7" id="KW-1185">Reference proteome</keyword>
<feature type="compositionally biased region" description="Basic and acidic residues" evidence="4">
    <location>
        <begin position="827"/>
        <end position="839"/>
    </location>
</feature>
<dbReference type="STRING" id="984487.A0A1E4SNR7"/>
<dbReference type="InterPro" id="IPR000542">
    <property type="entry name" value="Carn_acyl_trans"/>
</dbReference>
<dbReference type="Gene3D" id="3.30.559.70">
    <property type="entry name" value="Choline/Carnitine o-acyltransferase, domain 2"/>
    <property type="match status" value="1"/>
</dbReference>
<evidence type="ECO:0000256" key="3">
    <source>
        <dbReference type="ARBA" id="ARBA00023315"/>
    </source>
</evidence>
<dbReference type="PANTHER" id="PTHR22589">
    <property type="entry name" value="CARNITINE O-ACYLTRANSFERASE"/>
    <property type="match status" value="1"/>
</dbReference>
<dbReference type="InterPro" id="IPR039551">
    <property type="entry name" value="Cho/carn_acyl_trans"/>
</dbReference>
<reference evidence="7" key="1">
    <citation type="submission" date="2016-05" db="EMBL/GenBank/DDBJ databases">
        <title>Comparative genomics of biotechnologically important yeasts.</title>
        <authorList>
            <consortium name="DOE Joint Genome Institute"/>
            <person name="Riley R."/>
            <person name="Haridas S."/>
            <person name="Wolfe K.H."/>
            <person name="Lopes M.R."/>
            <person name="Hittinger C.T."/>
            <person name="Goker M."/>
            <person name="Salamov A."/>
            <person name="Wisecaver J."/>
            <person name="Long T.M."/>
            <person name="Aerts A.L."/>
            <person name="Barry K."/>
            <person name="Choi C."/>
            <person name="Clum A."/>
            <person name="Coughlan A.Y."/>
            <person name="Deshpande S."/>
            <person name="Douglass A.P."/>
            <person name="Hanson S.J."/>
            <person name="Klenk H.-P."/>
            <person name="Labutti K."/>
            <person name="Lapidus A."/>
            <person name="Lindquist E."/>
            <person name="Lipzen A."/>
            <person name="Meier-Kolthoff J.P."/>
            <person name="Ohm R.A."/>
            <person name="Otillar R.P."/>
            <person name="Pangilinan J."/>
            <person name="Peng Y."/>
            <person name="Rokas A."/>
            <person name="Rosa C.A."/>
            <person name="Scheuner C."/>
            <person name="Sibirny A.A."/>
            <person name="Slot J.C."/>
            <person name="Stielow J.B."/>
            <person name="Sun H."/>
            <person name="Kurtzman C.P."/>
            <person name="Blackwell M."/>
            <person name="Grigoriev I.V."/>
            <person name="Jeffries T.W."/>
        </authorList>
    </citation>
    <scope>NUCLEOTIDE SEQUENCE [LARGE SCALE GENOMIC DNA]</scope>
    <source>
        <strain evidence="7">NRRL Y-17324</strain>
    </source>
</reference>
<keyword evidence="3" id="KW-0012">Acyltransferase</keyword>
<dbReference type="Gene3D" id="3.30.559.10">
    <property type="entry name" value="Chloramphenicol acetyltransferase-like domain"/>
    <property type="match status" value="1"/>
</dbReference>
<evidence type="ECO:0000313" key="7">
    <source>
        <dbReference type="Proteomes" id="UP000094285"/>
    </source>
</evidence>
<dbReference type="Pfam" id="PF00755">
    <property type="entry name" value="Carn_acyltransf"/>
    <property type="match status" value="1"/>
</dbReference>
<protein>
    <submittedName>
        <fullName evidence="6">Carnitine acetyltransferase</fullName>
    </submittedName>
</protein>
<dbReference type="GO" id="GO:0004092">
    <property type="term" value="F:carnitine O-acetyltransferase activity"/>
    <property type="evidence" value="ECO:0007669"/>
    <property type="project" value="EnsemblFungi"/>
</dbReference>
<evidence type="ECO:0000256" key="2">
    <source>
        <dbReference type="ARBA" id="ARBA00022679"/>
    </source>
</evidence>
<keyword evidence="2 6" id="KW-0808">Transferase</keyword>
<accession>A0A1E4SNR7</accession>
<dbReference type="SUPFAM" id="SSF52777">
    <property type="entry name" value="CoA-dependent acyltransferases"/>
    <property type="match status" value="2"/>
</dbReference>
<dbReference type="PANTHER" id="PTHR22589:SF48">
    <property type="entry name" value="CARNITINE O-ACETYLTRANSFERASE YAT2"/>
    <property type="match status" value="1"/>
</dbReference>
<evidence type="ECO:0000256" key="4">
    <source>
        <dbReference type="SAM" id="MobiDB-lite"/>
    </source>
</evidence>
<dbReference type="GeneID" id="30980731"/>
<organism evidence="6 7">
    <name type="scientific">Suhomyces tanzawaensis NRRL Y-17324</name>
    <dbReference type="NCBI Taxonomy" id="984487"/>
    <lineage>
        <taxon>Eukaryota</taxon>
        <taxon>Fungi</taxon>
        <taxon>Dikarya</taxon>
        <taxon>Ascomycota</taxon>
        <taxon>Saccharomycotina</taxon>
        <taxon>Pichiomycetes</taxon>
        <taxon>Debaryomycetaceae</taxon>
        <taxon>Suhomyces</taxon>
    </lineage>
</organism>
<dbReference type="GO" id="GO:0005829">
    <property type="term" value="C:cytosol"/>
    <property type="evidence" value="ECO:0007669"/>
    <property type="project" value="EnsemblFungi"/>
</dbReference>
<evidence type="ECO:0000256" key="1">
    <source>
        <dbReference type="ARBA" id="ARBA00005232"/>
    </source>
</evidence>
<dbReference type="EMBL" id="KV453910">
    <property type="protein sequence ID" value="ODV81067.1"/>
    <property type="molecule type" value="Genomic_DNA"/>
</dbReference>